<evidence type="ECO:0000256" key="1">
    <source>
        <dbReference type="ARBA" id="ARBA00004123"/>
    </source>
</evidence>
<feature type="region of interest" description="Disordered" evidence="4">
    <location>
        <begin position="315"/>
        <end position="352"/>
    </location>
</feature>
<feature type="domain" description="Symplekin/Pta1 N-terminal" evidence="5">
    <location>
        <begin position="109"/>
        <end position="325"/>
    </location>
</feature>
<feature type="compositionally biased region" description="Basic and acidic residues" evidence="4">
    <location>
        <begin position="834"/>
        <end position="843"/>
    </location>
</feature>
<sequence>MADSTQQGQQPDALALLGAALQAQDAKTEERNLRQLFTLFQSQPGNIPPLFPSLLSILHKASPSLKKWIVEVIDLTFCKPTLGPQARSSLAYHMPEPILALLNEMDSQYAKVAITAFASVYQPLFRLICTDPTQARLWHTVEAIKQRIVQMFEMPHHLGIKLAAVKAFQKIILVQTRASDSRGHVNSRSAADANLAHIPPDHAVLRAGALEQEANERLTQIVTIIFTSSIADLVMASMNCLSSLAKLRPSLSPIVFEALISWSPSALSGSPYMTVRSVEKTLKLLYQHFHPNRNSLAGAYASQIIEAVDNQKMRMETAAREEEARKAREASLRKRGITSEENEDPNSPAAQRKHVRFTGSEAENSEQSTPVPFADPTANAQNSVVGAMNQIQDASSQGDPMLLADPEAVNRNPMASFDASTLPLPLVVELILANLGSIEEAKLEQVIAEARARINGQPKSTFGRPAAPGPPPGPPPSRPPSSVKKEEEDATEEVPLEAQDPLKLDMGEEETMEAAERQLQEATAEDGDAGTMVNLNSSTFALKAPVELKVEDRIALLNASVERICQVGVREAAIRTNASENAEDVTTMEVAAGGNQLPHAQLWTVLITRLATRGLDEHADSSEESKEEKRVSLKQQSDAVRELMLQFILEDFAHRVEFALQWIAEEFHCILLLKKKGILVEEGESSYSVWLQKITATVIEKMDSKDKTLYEFLSRIPQLTDSVIATIQSLCLDKTKMAAGFTMLRDLAIHRVPARTMICSYLLGLARNVEKMVRGAAIITVRNWVRANGQGKSPAGDVLENDVLQFAKAGLKRLTVKNQPVSNGDSNAGQNGHANEDSTKAAEESATAEAEEQQSVLDDPNAEIQTDDDVLRLVELPFALCVRVPEMLDEVFNAYAEMPSQVQKAVETHIKPLVQNLGSNNSKLLHLIQHHPPAADSLAVIVFGILGSKQRSKKMVDMVKQMAEENANEIDPRFLIPILPDLEKAEIIKYLPRVVSILSSDKQEDRLMLKNVFTSVVQPPEQGFGSVSTNLPRVRQSELLSPVELMSLLHHAEPEIGRKTAADAIRLCFGMTDIFRSEVIGAVLNLLIEEPVLPVLFMRTAIIAVRTYKSLSSYISTIFLSRLITKKVWQQPLLWEGFIICAKQTAPASFSALIQLPREQLRDVVEKQPDLRVGLRDYLIKKAGGNKARKKNFLELLGENVDEDAVGDSSNPGTPNIGTPGSGTSTPIHVNHAN</sequence>
<dbReference type="EMBL" id="KZ819604">
    <property type="protein sequence ID" value="PWN33950.1"/>
    <property type="molecule type" value="Genomic_DNA"/>
</dbReference>
<dbReference type="Gene3D" id="1.25.10.10">
    <property type="entry name" value="Leucine-rich Repeat Variant"/>
    <property type="match status" value="1"/>
</dbReference>
<keyword evidence="8" id="KW-1185">Reference proteome</keyword>
<dbReference type="InterPro" id="IPR021850">
    <property type="entry name" value="Symplekin/Pta1"/>
</dbReference>
<dbReference type="InterPro" id="IPR022075">
    <property type="entry name" value="Symplekin_C"/>
</dbReference>
<evidence type="ECO:0000256" key="3">
    <source>
        <dbReference type="ARBA" id="ARBA00023242"/>
    </source>
</evidence>
<feature type="compositionally biased region" description="Basic and acidic residues" evidence="4">
    <location>
        <begin position="315"/>
        <end position="332"/>
    </location>
</feature>
<dbReference type="Proteomes" id="UP000245771">
    <property type="component" value="Unassembled WGS sequence"/>
</dbReference>
<evidence type="ECO:0000256" key="4">
    <source>
        <dbReference type="SAM" id="MobiDB-lite"/>
    </source>
</evidence>
<feature type="compositionally biased region" description="Polar residues" evidence="4">
    <location>
        <begin position="361"/>
        <end position="370"/>
    </location>
</feature>
<protein>
    <recommendedName>
        <fullName evidence="9">Symplekin</fullName>
    </recommendedName>
</protein>
<feature type="domain" description="Symplekin C-terminal" evidence="6">
    <location>
        <begin position="971"/>
        <end position="1167"/>
    </location>
</feature>
<evidence type="ECO:0000259" key="5">
    <source>
        <dbReference type="Pfam" id="PF11935"/>
    </source>
</evidence>
<dbReference type="InterPro" id="IPR032460">
    <property type="entry name" value="Symplekin/Pta1_N"/>
</dbReference>
<dbReference type="OrthoDB" id="331600at2759"/>
<reference evidence="7 8" key="1">
    <citation type="journal article" date="2018" name="Mol. Biol. Evol.">
        <title>Broad Genomic Sampling Reveals a Smut Pathogenic Ancestry of the Fungal Clade Ustilaginomycotina.</title>
        <authorList>
            <person name="Kijpornyongpan T."/>
            <person name="Mondo S.J."/>
            <person name="Barry K."/>
            <person name="Sandor L."/>
            <person name="Lee J."/>
            <person name="Lipzen A."/>
            <person name="Pangilinan J."/>
            <person name="LaButti K."/>
            <person name="Hainaut M."/>
            <person name="Henrissat B."/>
            <person name="Grigoriev I.V."/>
            <person name="Spatafora J.W."/>
            <person name="Aime M.C."/>
        </authorList>
    </citation>
    <scope>NUCLEOTIDE SEQUENCE [LARGE SCALE GENOMIC DNA]</scope>
    <source>
        <strain evidence="7 8">MCA 3882</strain>
    </source>
</reference>
<evidence type="ECO:0000313" key="8">
    <source>
        <dbReference type="Proteomes" id="UP000245771"/>
    </source>
</evidence>
<evidence type="ECO:0000259" key="6">
    <source>
        <dbReference type="Pfam" id="PF12295"/>
    </source>
</evidence>
<dbReference type="Pfam" id="PF12295">
    <property type="entry name" value="Symplekin_C"/>
    <property type="match status" value="1"/>
</dbReference>
<gene>
    <name evidence="7" type="ORF">FA14DRAFT_161557</name>
</gene>
<dbReference type="PANTHER" id="PTHR15245:SF20">
    <property type="entry name" value="SYMPLEKIN"/>
    <property type="match status" value="1"/>
</dbReference>
<dbReference type="AlphaFoldDB" id="A0A316V8Y3"/>
<dbReference type="SUPFAM" id="SSF48371">
    <property type="entry name" value="ARM repeat"/>
    <property type="match status" value="1"/>
</dbReference>
<comment type="subcellular location">
    <subcellularLocation>
        <location evidence="1">Nucleus</location>
    </subcellularLocation>
</comment>
<dbReference type="GeneID" id="37020952"/>
<feature type="region of interest" description="Disordered" evidence="4">
    <location>
        <begin position="817"/>
        <end position="862"/>
    </location>
</feature>
<dbReference type="FunCoup" id="A0A316V8Y3">
    <property type="interactions" value="360"/>
</dbReference>
<keyword evidence="2" id="KW-0507">mRNA processing</keyword>
<dbReference type="Pfam" id="PF11935">
    <property type="entry name" value="SYMPK_PTA1_N"/>
    <property type="match status" value="1"/>
</dbReference>
<dbReference type="InParanoid" id="A0A316V8Y3"/>
<organism evidence="7 8">
    <name type="scientific">Meira miltonrushii</name>
    <dbReference type="NCBI Taxonomy" id="1280837"/>
    <lineage>
        <taxon>Eukaryota</taxon>
        <taxon>Fungi</taxon>
        <taxon>Dikarya</taxon>
        <taxon>Basidiomycota</taxon>
        <taxon>Ustilaginomycotina</taxon>
        <taxon>Exobasidiomycetes</taxon>
        <taxon>Exobasidiales</taxon>
        <taxon>Brachybasidiaceae</taxon>
        <taxon>Meira</taxon>
    </lineage>
</organism>
<dbReference type="InterPro" id="IPR011989">
    <property type="entry name" value="ARM-like"/>
</dbReference>
<dbReference type="InterPro" id="IPR016024">
    <property type="entry name" value="ARM-type_fold"/>
</dbReference>
<keyword evidence="3" id="KW-0539">Nucleus</keyword>
<evidence type="ECO:0000256" key="2">
    <source>
        <dbReference type="ARBA" id="ARBA00022664"/>
    </source>
</evidence>
<feature type="compositionally biased region" description="Polar residues" evidence="4">
    <location>
        <begin position="817"/>
        <end position="833"/>
    </location>
</feature>
<feature type="compositionally biased region" description="Pro residues" evidence="4">
    <location>
        <begin position="467"/>
        <end position="479"/>
    </location>
</feature>
<name>A0A316V8Y3_9BASI</name>
<dbReference type="PANTHER" id="PTHR15245">
    <property type="entry name" value="SYMPLEKIN-RELATED"/>
    <property type="match status" value="1"/>
</dbReference>
<dbReference type="GO" id="GO:0006397">
    <property type="term" value="P:mRNA processing"/>
    <property type="evidence" value="ECO:0007669"/>
    <property type="project" value="UniProtKB-KW"/>
</dbReference>
<dbReference type="RefSeq" id="XP_025354252.1">
    <property type="nucleotide sequence ID" value="XM_025499171.1"/>
</dbReference>
<feature type="region of interest" description="Disordered" evidence="4">
    <location>
        <begin position="1204"/>
        <end position="1234"/>
    </location>
</feature>
<dbReference type="GO" id="GO:0005847">
    <property type="term" value="C:mRNA cleavage and polyadenylation specificity factor complex"/>
    <property type="evidence" value="ECO:0007669"/>
    <property type="project" value="TreeGrafter"/>
</dbReference>
<evidence type="ECO:0008006" key="9">
    <source>
        <dbReference type="Google" id="ProtNLM"/>
    </source>
</evidence>
<feature type="region of interest" description="Disordered" evidence="4">
    <location>
        <begin position="454"/>
        <end position="503"/>
    </location>
</feature>
<proteinExistence type="predicted"/>
<accession>A0A316V8Y3</accession>
<dbReference type="STRING" id="1280837.A0A316V8Y3"/>
<evidence type="ECO:0000313" key="7">
    <source>
        <dbReference type="EMBL" id="PWN33950.1"/>
    </source>
</evidence>
<feature type="compositionally biased region" description="Polar residues" evidence="4">
    <location>
        <begin position="1208"/>
        <end position="1234"/>
    </location>
</feature>
<feature type="region of interest" description="Disordered" evidence="4">
    <location>
        <begin position="358"/>
        <end position="377"/>
    </location>
</feature>